<name>D7FLE3_ECTSI</name>
<proteinExistence type="predicted"/>
<keyword evidence="2" id="KW-0539">Nucleus</keyword>
<dbReference type="InterPro" id="IPR050342">
    <property type="entry name" value="HMGB"/>
</dbReference>
<sequence>MQFSQKERAVVKQENPDMKVTEISKVLGARWREMDDNDKAPFQKKADKDKARYQKEMAAYNAKKAAEPASEEEEEEEESDEESD</sequence>
<evidence type="ECO:0000313" key="6">
    <source>
        <dbReference type="Proteomes" id="UP000002630"/>
    </source>
</evidence>
<dbReference type="SUPFAM" id="SSF47095">
    <property type="entry name" value="HMG-box"/>
    <property type="match status" value="1"/>
</dbReference>
<dbReference type="InterPro" id="IPR009071">
    <property type="entry name" value="HMG_box_dom"/>
</dbReference>
<organism evidence="5 6">
    <name type="scientific">Ectocarpus siliculosus</name>
    <name type="common">Brown alga</name>
    <name type="synonym">Conferva siliculosa</name>
    <dbReference type="NCBI Taxonomy" id="2880"/>
    <lineage>
        <taxon>Eukaryota</taxon>
        <taxon>Sar</taxon>
        <taxon>Stramenopiles</taxon>
        <taxon>Ochrophyta</taxon>
        <taxon>PX clade</taxon>
        <taxon>Phaeophyceae</taxon>
        <taxon>Ectocarpales</taxon>
        <taxon>Ectocarpaceae</taxon>
        <taxon>Ectocarpus</taxon>
    </lineage>
</organism>
<dbReference type="SMART" id="SM00398">
    <property type="entry name" value="HMG"/>
    <property type="match status" value="1"/>
</dbReference>
<dbReference type="GO" id="GO:0005634">
    <property type="term" value="C:nucleus"/>
    <property type="evidence" value="ECO:0007669"/>
    <property type="project" value="UniProtKB-UniRule"/>
</dbReference>
<dbReference type="EMBL" id="FN649760">
    <property type="protein sequence ID" value="CBJ29711.1"/>
    <property type="molecule type" value="Genomic_DNA"/>
</dbReference>
<dbReference type="InParanoid" id="D7FLE3"/>
<dbReference type="Proteomes" id="UP000002630">
    <property type="component" value="Unassembled WGS sequence"/>
</dbReference>
<dbReference type="PRINTS" id="PR00886">
    <property type="entry name" value="HIGHMOBLTY12"/>
</dbReference>
<dbReference type="AlphaFoldDB" id="D7FLE3"/>
<dbReference type="PANTHER" id="PTHR48112">
    <property type="entry name" value="HIGH MOBILITY GROUP PROTEIN DSP1"/>
    <property type="match status" value="1"/>
</dbReference>
<protein>
    <submittedName>
        <fullName evidence="5">ATHMG (ARABIDOPSIS THALIANA HIGH MOBILITY GROUP) transcription factor</fullName>
    </submittedName>
</protein>
<feature type="compositionally biased region" description="Basic and acidic residues" evidence="3">
    <location>
        <begin position="32"/>
        <end position="55"/>
    </location>
</feature>
<reference evidence="5 6" key="1">
    <citation type="journal article" date="2010" name="Nature">
        <title>The Ectocarpus genome and the independent evolution of multicellularity in brown algae.</title>
        <authorList>
            <person name="Cock J.M."/>
            <person name="Sterck L."/>
            <person name="Rouze P."/>
            <person name="Scornet D."/>
            <person name="Allen A.E."/>
            <person name="Amoutzias G."/>
            <person name="Anthouard V."/>
            <person name="Artiguenave F."/>
            <person name="Aury J.M."/>
            <person name="Badger J.H."/>
            <person name="Beszteri B."/>
            <person name="Billiau K."/>
            <person name="Bonnet E."/>
            <person name="Bothwell J.H."/>
            <person name="Bowler C."/>
            <person name="Boyen C."/>
            <person name="Brownlee C."/>
            <person name="Carrano C.J."/>
            <person name="Charrier B."/>
            <person name="Cho G.Y."/>
            <person name="Coelho S.M."/>
            <person name="Collen J."/>
            <person name="Corre E."/>
            <person name="Da Silva C."/>
            <person name="Delage L."/>
            <person name="Delaroque N."/>
            <person name="Dittami S.M."/>
            <person name="Doulbeau S."/>
            <person name="Elias M."/>
            <person name="Farnham G."/>
            <person name="Gachon C.M."/>
            <person name="Gschloessl B."/>
            <person name="Heesch S."/>
            <person name="Jabbari K."/>
            <person name="Jubin C."/>
            <person name="Kawai H."/>
            <person name="Kimura K."/>
            <person name="Kloareg B."/>
            <person name="Kupper F.C."/>
            <person name="Lang D."/>
            <person name="Le Bail A."/>
            <person name="Leblanc C."/>
            <person name="Lerouge P."/>
            <person name="Lohr M."/>
            <person name="Lopez P.J."/>
            <person name="Martens C."/>
            <person name="Maumus F."/>
            <person name="Michel G."/>
            <person name="Miranda-Saavedra D."/>
            <person name="Morales J."/>
            <person name="Moreau H."/>
            <person name="Motomura T."/>
            <person name="Nagasato C."/>
            <person name="Napoli C.A."/>
            <person name="Nelson D.R."/>
            <person name="Nyvall-Collen P."/>
            <person name="Peters A.F."/>
            <person name="Pommier C."/>
            <person name="Potin P."/>
            <person name="Poulain J."/>
            <person name="Quesneville H."/>
            <person name="Read B."/>
            <person name="Rensing S.A."/>
            <person name="Ritter A."/>
            <person name="Rousvoal S."/>
            <person name="Samanta M."/>
            <person name="Samson G."/>
            <person name="Schroeder D.C."/>
            <person name="Segurens B."/>
            <person name="Strittmatter M."/>
            <person name="Tonon T."/>
            <person name="Tregear J.W."/>
            <person name="Valentin K."/>
            <person name="von Dassow P."/>
            <person name="Yamagishi T."/>
            <person name="Van de Peer Y."/>
            <person name="Wincker P."/>
        </authorList>
    </citation>
    <scope>NUCLEOTIDE SEQUENCE [LARGE SCALE GENOMIC DNA]</scope>
    <source>
        <strain evidence="6">Ec32 / CCAP1310/4</strain>
    </source>
</reference>
<dbReference type="Pfam" id="PF00505">
    <property type="entry name" value="HMG_box"/>
    <property type="match status" value="1"/>
</dbReference>
<evidence type="ECO:0000313" key="5">
    <source>
        <dbReference type="EMBL" id="CBJ29711.1"/>
    </source>
</evidence>
<dbReference type="GO" id="GO:0003677">
    <property type="term" value="F:DNA binding"/>
    <property type="evidence" value="ECO:0007669"/>
    <property type="project" value="UniProtKB-UniRule"/>
</dbReference>
<dbReference type="STRING" id="2880.D7FLE3"/>
<keyword evidence="1 2" id="KW-0238">DNA-binding</keyword>
<dbReference type="eggNOG" id="KOG0526">
    <property type="taxonomic scope" value="Eukaryota"/>
</dbReference>
<dbReference type="InterPro" id="IPR036910">
    <property type="entry name" value="HMG_box_dom_sf"/>
</dbReference>
<gene>
    <name evidence="5" type="ORF">Esi_0159_0039</name>
</gene>
<evidence type="ECO:0000259" key="4">
    <source>
        <dbReference type="PROSITE" id="PS50118"/>
    </source>
</evidence>
<dbReference type="PROSITE" id="PS50118">
    <property type="entry name" value="HMG_BOX_2"/>
    <property type="match status" value="1"/>
</dbReference>
<feature type="DNA-binding region" description="HMG box" evidence="2">
    <location>
        <begin position="1"/>
        <end position="61"/>
    </location>
</feature>
<accession>D7FLE3</accession>
<dbReference type="PANTHER" id="PTHR48112:SF22">
    <property type="entry name" value="MITOCHONDRIAL TRANSCRIPTION FACTOR A, ISOFORM B"/>
    <property type="match status" value="1"/>
</dbReference>
<dbReference type="FunCoup" id="D7FLE3">
    <property type="interactions" value="139"/>
</dbReference>
<evidence type="ECO:0000256" key="3">
    <source>
        <dbReference type="SAM" id="MobiDB-lite"/>
    </source>
</evidence>
<evidence type="ECO:0000256" key="2">
    <source>
        <dbReference type="PROSITE-ProRule" id="PRU00267"/>
    </source>
</evidence>
<feature type="compositionally biased region" description="Acidic residues" evidence="3">
    <location>
        <begin position="69"/>
        <end position="84"/>
    </location>
</feature>
<feature type="region of interest" description="Disordered" evidence="3">
    <location>
        <begin position="32"/>
        <end position="84"/>
    </location>
</feature>
<feature type="domain" description="HMG box" evidence="4">
    <location>
        <begin position="1"/>
        <end position="61"/>
    </location>
</feature>
<evidence type="ECO:0000256" key="1">
    <source>
        <dbReference type="ARBA" id="ARBA00023125"/>
    </source>
</evidence>
<dbReference type="OrthoDB" id="1919336at2759"/>
<dbReference type="Gene3D" id="1.10.30.10">
    <property type="entry name" value="High mobility group box domain"/>
    <property type="match status" value="1"/>
</dbReference>
<keyword evidence="6" id="KW-1185">Reference proteome</keyword>